<accession>A0A6A4R787</accession>
<organism evidence="3 4">
    <name type="scientific">Lupinus albus</name>
    <name type="common">White lupine</name>
    <name type="synonym">Lupinus termis</name>
    <dbReference type="NCBI Taxonomy" id="3870"/>
    <lineage>
        <taxon>Eukaryota</taxon>
        <taxon>Viridiplantae</taxon>
        <taxon>Streptophyta</taxon>
        <taxon>Embryophyta</taxon>
        <taxon>Tracheophyta</taxon>
        <taxon>Spermatophyta</taxon>
        <taxon>Magnoliopsida</taxon>
        <taxon>eudicotyledons</taxon>
        <taxon>Gunneridae</taxon>
        <taxon>Pentapetalae</taxon>
        <taxon>rosids</taxon>
        <taxon>fabids</taxon>
        <taxon>Fabales</taxon>
        <taxon>Fabaceae</taxon>
        <taxon>Papilionoideae</taxon>
        <taxon>50 kb inversion clade</taxon>
        <taxon>genistoids sensu lato</taxon>
        <taxon>core genistoids</taxon>
        <taxon>Genisteae</taxon>
        <taxon>Lupinus</taxon>
    </lineage>
</organism>
<dbReference type="PANTHER" id="PTHR11089:SF30">
    <property type="entry name" value="GUANINE NUCLEOTIDE-BINDING PROTEIN-LIKE 3 HOMOLOG"/>
    <property type="match status" value="1"/>
</dbReference>
<evidence type="ECO:0000313" key="3">
    <source>
        <dbReference type="EMBL" id="KAE9621174.1"/>
    </source>
</evidence>
<dbReference type="OrthoDB" id="444945at2759"/>
<sequence>MLDLRSIVSLSYAFISTDNSESAFHKDFVKSIESSDVILEVFDTRNQLGTHCVDMEKMVMKT</sequence>
<dbReference type="InterPro" id="IPR050755">
    <property type="entry name" value="TRAFAC_YlqF/YawG_RiboMat"/>
</dbReference>
<dbReference type="GO" id="GO:0005730">
    <property type="term" value="C:nucleolus"/>
    <property type="evidence" value="ECO:0007669"/>
    <property type="project" value="TreeGrafter"/>
</dbReference>
<evidence type="ECO:0000256" key="2">
    <source>
        <dbReference type="ARBA" id="ARBA00023134"/>
    </source>
</evidence>
<dbReference type="Proteomes" id="UP000447434">
    <property type="component" value="Chromosome 1"/>
</dbReference>
<comment type="caution">
    <text evidence="3">The sequence shown here is derived from an EMBL/GenBank/DDBJ whole genome shotgun (WGS) entry which is preliminary data.</text>
</comment>
<protein>
    <submittedName>
        <fullName evidence="3">Uncharacterized protein</fullName>
    </submittedName>
</protein>
<dbReference type="PANTHER" id="PTHR11089">
    <property type="entry name" value="GTP-BINDING PROTEIN-RELATED"/>
    <property type="match status" value="1"/>
</dbReference>
<dbReference type="EMBL" id="WOCE01000001">
    <property type="protein sequence ID" value="KAE9621174.1"/>
    <property type="molecule type" value="Genomic_DNA"/>
</dbReference>
<proteinExistence type="predicted"/>
<evidence type="ECO:0000256" key="1">
    <source>
        <dbReference type="ARBA" id="ARBA00022741"/>
    </source>
</evidence>
<evidence type="ECO:0000313" key="4">
    <source>
        <dbReference type="Proteomes" id="UP000447434"/>
    </source>
</evidence>
<keyword evidence="4" id="KW-1185">Reference proteome</keyword>
<keyword evidence="1" id="KW-0547">Nucleotide-binding</keyword>
<reference evidence="4" key="1">
    <citation type="journal article" date="2020" name="Nat. Commun.">
        <title>Genome sequence of the cluster root forming white lupin.</title>
        <authorList>
            <person name="Hufnagel B."/>
            <person name="Marques A."/>
            <person name="Soriano A."/>
            <person name="Marques L."/>
            <person name="Divol F."/>
            <person name="Doumas P."/>
            <person name="Sallet E."/>
            <person name="Mancinotti D."/>
            <person name="Carrere S."/>
            <person name="Marande W."/>
            <person name="Arribat S."/>
            <person name="Keller J."/>
            <person name="Huneau C."/>
            <person name="Blein T."/>
            <person name="Aime D."/>
            <person name="Laguerre M."/>
            <person name="Taylor J."/>
            <person name="Schubert V."/>
            <person name="Nelson M."/>
            <person name="Geu-Flores F."/>
            <person name="Crespi M."/>
            <person name="Gallardo-Guerrero K."/>
            <person name="Delaux P.-M."/>
            <person name="Salse J."/>
            <person name="Berges H."/>
            <person name="Guyot R."/>
            <person name="Gouzy J."/>
            <person name="Peret B."/>
        </authorList>
    </citation>
    <scope>NUCLEOTIDE SEQUENCE [LARGE SCALE GENOMIC DNA]</scope>
    <source>
        <strain evidence="4">cv. Amiga</strain>
    </source>
</reference>
<gene>
    <name evidence="3" type="ORF">Lalb_Chr01g0010741</name>
</gene>
<dbReference type="AlphaFoldDB" id="A0A6A4R787"/>
<dbReference type="GO" id="GO:0005525">
    <property type="term" value="F:GTP binding"/>
    <property type="evidence" value="ECO:0007669"/>
    <property type="project" value="UniProtKB-KW"/>
</dbReference>
<keyword evidence="2" id="KW-0342">GTP-binding</keyword>
<name>A0A6A4R787_LUPAL</name>